<dbReference type="GO" id="GO:0004190">
    <property type="term" value="F:aspartic-type endopeptidase activity"/>
    <property type="evidence" value="ECO:0007669"/>
    <property type="project" value="InterPro"/>
</dbReference>
<feature type="domain" description="Prepilin type IV endopeptidase peptidase" evidence="3">
    <location>
        <begin position="9"/>
        <end position="110"/>
    </location>
</feature>
<dbReference type="RefSeq" id="WP_273144518.1">
    <property type="nucleotide sequence ID" value="NZ_CP053675.1"/>
</dbReference>
<keyword evidence="2" id="KW-0812">Transmembrane</keyword>
<protein>
    <submittedName>
        <fullName evidence="4">Prepilin peptidase</fullName>
    </submittedName>
</protein>
<evidence type="ECO:0000259" key="3">
    <source>
        <dbReference type="Pfam" id="PF01478"/>
    </source>
</evidence>
<feature type="transmembrane region" description="Helical" evidence="2">
    <location>
        <begin position="93"/>
        <end position="115"/>
    </location>
</feature>
<accession>A0A9E6MYA5</accession>
<comment type="similarity">
    <text evidence="1">Belongs to the peptidase A24 family.</text>
</comment>
<dbReference type="PANTHER" id="PTHR30487">
    <property type="entry name" value="TYPE 4 PREPILIN-LIKE PROTEINS LEADER PEPTIDE-PROCESSING ENZYME"/>
    <property type="match status" value="1"/>
</dbReference>
<feature type="transmembrane region" description="Helical" evidence="2">
    <location>
        <begin position="30"/>
        <end position="48"/>
    </location>
</feature>
<dbReference type="PANTHER" id="PTHR30487:SF0">
    <property type="entry name" value="PREPILIN LEADER PEPTIDASE_N-METHYLTRANSFERASE-RELATED"/>
    <property type="match status" value="1"/>
</dbReference>
<evidence type="ECO:0000313" key="4">
    <source>
        <dbReference type="EMBL" id="QWY77292.1"/>
    </source>
</evidence>
<gene>
    <name evidence="4" type="ORF">JZL65_12620</name>
</gene>
<feature type="transmembrane region" description="Helical" evidence="2">
    <location>
        <begin position="121"/>
        <end position="140"/>
    </location>
</feature>
<sequence length="142" mass="15138">MTVHALEAIVLGCVLVVAAWTDVRSRQVPNVWLGLGLVAYVILFWLFGLDPWKAVLGGLLGLIVFLPFYWLGGMGAADLKLLGLVGVYLGPQGVLYSALYTALAGGALAVLALVLRASRRLPYAVAIAVGVGVYEFRSFLSF</sequence>
<dbReference type="AlphaFoldDB" id="A0A9E6MYA5"/>
<dbReference type="GO" id="GO:0006465">
    <property type="term" value="P:signal peptide processing"/>
    <property type="evidence" value="ECO:0007669"/>
    <property type="project" value="TreeGrafter"/>
</dbReference>
<dbReference type="EMBL" id="CP071137">
    <property type="protein sequence ID" value="QWY77292.1"/>
    <property type="molecule type" value="Genomic_DNA"/>
</dbReference>
<dbReference type="InterPro" id="IPR000045">
    <property type="entry name" value="Prepilin_IV_endopep_pep"/>
</dbReference>
<proteinExistence type="inferred from homology"/>
<keyword evidence="2" id="KW-1133">Transmembrane helix</keyword>
<reference evidence="4" key="1">
    <citation type="submission" date="2021-02" db="EMBL/GenBank/DDBJ databases">
        <title>Comparative genomics of Ferrovum myxofaciens strains, predominant extremophile bacteria forming large biofilm stalactites in acid mine ecosystems.</title>
        <authorList>
            <person name="Burkartova K."/>
            <person name="Ridl J."/>
            <person name="Pajer P."/>
            <person name="Falteisek L."/>
        </authorList>
    </citation>
    <scope>NUCLEOTIDE SEQUENCE</scope>
    <source>
        <strain evidence="4">MI1III</strain>
    </source>
</reference>
<feature type="transmembrane region" description="Helical" evidence="2">
    <location>
        <begin position="6"/>
        <end position="23"/>
    </location>
</feature>
<dbReference type="Pfam" id="PF01478">
    <property type="entry name" value="Peptidase_A24"/>
    <property type="match status" value="1"/>
</dbReference>
<dbReference type="GO" id="GO:0005886">
    <property type="term" value="C:plasma membrane"/>
    <property type="evidence" value="ECO:0007669"/>
    <property type="project" value="TreeGrafter"/>
</dbReference>
<evidence type="ECO:0000313" key="5">
    <source>
        <dbReference type="Proteomes" id="UP000683551"/>
    </source>
</evidence>
<evidence type="ECO:0000256" key="1">
    <source>
        <dbReference type="ARBA" id="ARBA00005801"/>
    </source>
</evidence>
<organism evidence="4 5">
    <name type="scientific">Ferrovum myxofaciens</name>
    <dbReference type="NCBI Taxonomy" id="416213"/>
    <lineage>
        <taxon>Bacteria</taxon>
        <taxon>Pseudomonadati</taxon>
        <taxon>Pseudomonadota</taxon>
        <taxon>Betaproteobacteria</taxon>
        <taxon>Ferrovales</taxon>
        <taxon>Ferrovaceae</taxon>
        <taxon>Ferrovum</taxon>
    </lineage>
</organism>
<name>A0A9E6MYA5_9PROT</name>
<dbReference type="Gene3D" id="1.20.120.1220">
    <property type="match status" value="1"/>
</dbReference>
<evidence type="ECO:0000256" key="2">
    <source>
        <dbReference type="SAM" id="Phobius"/>
    </source>
</evidence>
<feature type="transmembrane region" description="Helical" evidence="2">
    <location>
        <begin position="54"/>
        <end position="72"/>
    </location>
</feature>
<keyword evidence="2" id="KW-0472">Membrane</keyword>
<dbReference type="InterPro" id="IPR050882">
    <property type="entry name" value="Prepilin_peptidase/N-MTase"/>
</dbReference>
<dbReference type="Proteomes" id="UP000683551">
    <property type="component" value="Chromosome"/>
</dbReference>